<dbReference type="InterPro" id="IPR016162">
    <property type="entry name" value="Ald_DH_N"/>
</dbReference>
<evidence type="ECO:0000259" key="1">
    <source>
        <dbReference type="Pfam" id="PF00171"/>
    </source>
</evidence>
<accession>A0A7R9PNX8</accession>
<dbReference type="InterPro" id="IPR016161">
    <property type="entry name" value="Ald_DH/histidinol_DH"/>
</dbReference>
<dbReference type="InterPro" id="IPR015590">
    <property type="entry name" value="Aldehyde_DH_dom"/>
</dbReference>
<reference evidence="2" key="1">
    <citation type="submission" date="2020-11" db="EMBL/GenBank/DDBJ databases">
        <authorList>
            <person name="Tran Van P."/>
        </authorList>
    </citation>
    <scope>NUCLEOTIDE SEQUENCE</scope>
</reference>
<organism evidence="2">
    <name type="scientific">Timema genevievae</name>
    <name type="common">Walking stick</name>
    <dbReference type="NCBI Taxonomy" id="629358"/>
    <lineage>
        <taxon>Eukaryota</taxon>
        <taxon>Metazoa</taxon>
        <taxon>Ecdysozoa</taxon>
        <taxon>Arthropoda</taxon>
        <taxon>Hexapoda</taxon>
        <taxon>Insecta</taxon>
        <taxon>Pterygota</taxon>
        <taxon>Neoptera</taxon>
        <taxon>Polyneoptera</taxon>
        <taxon>Phasmatodea</taxon>
        <taxon>Timematodea</taxon>
        <taxon>Timematoidea</taxon>
        <taxon>Timematidae</taxon>
        <taxon>Timema</taxon>
    </lineage>
</organism>
<dbReference type="Gene3D" id="3.40.605.10">
    <property type="entry name" value="Aldehyde Dehydrogenase, Chain A, domain 1"/>
    <property type="match status" value="1"/>
</dbReference>
<dbReference type="GO" id="GO:0016491">
    <property type="term" value="F:oxidoreductase activity"/>
    <property type="evidence" value="ECO:0007669"/>
    <property type="project" value="InterPro"/>
</dbReference>
<gene>
    <name evidence="2" type="ORF">TGEB3V08_LOCUS8027</name>
</gene>
<evidence type="ECO:0000313" key="2">
    <source>
        <dbReference type="EMBL" id="CAD7601640.1"/>
    </source>
</evidence>
<dbReference type="EMBL" id="OE842868">
    <property type="protein sequence ID" value="CAD7601640.1"/>
    <property type="molecule type" value="Genomic_DNA"/>
</dbReference>
<protein>
    <recommendedName>
        <fullName evidence="1">Aldehyde dehydrogenase domain-containing protein</fullName>
    </recommendedName>
</protein>
<proteinExistence type="predicted"/>
<sequence>MLAGLLEYLQREGTPQFTKLATPLDYTQFGNSADTSASVPSSLTPIQMSASPIVDCTYKLYYGGMHKRPDGNTSRTVYNARNQPLAQVPEGGKKDVRNAVEAAVKAQPAWWRGGAHLRAQIIYNMAEKLQARRLDFIRHLQTVWNCDTQSADFEVERSLQLLFYWAASCDKPSLGGDNRDMSAMVFQEPLGVMALLVCEGATGLGLESLLRLVVPAVSNGNTVVVVPDPEHPTISLELCQVMDTCDLPSGVVNVLTGDLNILSSALVSHQEVRGVWYSEGSPELGSYLRWGSAHNLKRVWQVPSGRLCRELAEYHATQTKAVWVPGGQIFAN</sequence>
<dbReference type="PANTHER" id="PTHR11699">
    <property type="entry name" value="ALDEHYDE DEHYDROGENASE-RELATED"/>
    <property type="match status" value="1"/>
</dbReference>
<dbReference type="SUPFAM" id="SSF53720">
    <property type="entry name" value="ALDH-like"/>
    <property type="match status" value="1"/>
</dbReference>
<name>A0A7R9PNX8_TIMGE</name>
<feature type="domain" description="Aldehyde dehydrogenase" evidence="1">
    <location>
        <begin position="72"/>
        <end position="299"/>
    </location>
</feature>
<dbReference type="AlphaFoldDB" id="A0A7R9PNX8"/>
<dbReference type="Pfam" id="PF00171">
    <property type="entry name" value="Aldedh"/>
    <property type="match status" value="1"/>
</dbReference>